<dbReference type="SUPFAM" id="SSF56935">
    <property type="entry name" value="Porins"/>
    <property type="match status" value="1"/>
</dbReference>
<evidence type="ECO:0000256" key="7">
    <source>
        <dbReference type="ARBA" id="ARBA00023237"/>
    </source>
</evidence>
<keyword evidence="7 8" id="KW-0998">Cell outer membrane</keyword>
<sequence>MFTTPKQLWVQRIGLVALLLSFVFVLGAKAQQRTGELIVLVQNHENNAIPDATVRLHNPTLNLEKLGSSDADGRVIFENLPADSNYCVKVSYVGMLSKEECSFIISGGQRSSAIIVLKDPALNEMDQVVVTAIGIKQQKRKLGYATQEVNTEVLNESKTMNIGNALTGQVAGLNVNNKTGIFQAPTFNLRGRSPLIVVDGVPVESDLFDIPAQHIENVNVLKGTAASVLYGFRGRNGAIMITTKNAKKEGLEISIGTTNMMSAGFTVFPESQSEFGSGSNGKYEFWDGADGGISDGDMTWGPKLNTGILVPQWNSPIRDRQTGEVIPWWGDVSGTIYNDKSRYERVPTEWRSYDNLRDFLGRGIVTENNFTLSHKSEKLSLFTSGKYAFQKGQVPNTSLHSGGVNINSNYRFTSNLNLDINFSYNKVKSPNYPRYGYGPRNHMYTILLWMGNDVNGNDLANHYYIPGQEGYRQANYNYAWYNNPYFAANELNQVFDQNVVHAQSRLNWQVSSKFNLQGRIAARQRSIFEDMQSPKSYMNYGDSRNGDYKMWNKDQLNFDADLLATYTDQFGDNLGLNINAGASTFKRTYSEIYQSTDGLVVPFVYNLGNTQGPVKATNSNLTSVTRSAYASVNFDIFKSTYLNFAGRNDWSSTLSAENNSYFYPSASFSTILSDYIAMPRSVDYLKVYSSWASVSSALDPYNIRSVYNKGLTYGSIPSVTYPSGIVNPNILPEKSETWEMGVAFAFLKNRLNMDVTYYNMRDQNQIIQLENSDASGFSTRRVNGNVYRTRGLEVMLGARIIENDNFSWRTAVNWTRSIRRLESIYNNQTRFGNLYQGDRADAYYDQVWQKNADGDLILNPTTGMPIRDPFPRYLGYFNPDWQFGFSNTFNVKGFRVQMDIDGSIGGVMRSQTIEKMWWGGKHPSSTMYRQEEYDAGQNIYVPKGVVVTGGEVAYDVQGNITSDTRTYAPFTDAVSWQTWSQIYPYQARVTENENSTFANVYDRSFVKLRRLSVGYDVNKVLKSTKVKSLEASVFGMNLAMWKNIPYIDPDFGIGNDDNLQDPSTRYVGFSLNVTF</sequence>
<dbReference type="Pfam" id="PF07715">
    <property type="entry name" value="Plug"/>
    <property type="match status" value="1"/>
</dbReference>
<dbReference type="NCBIfam" id="TIGR04056">
    <property type="entry name" value="OMP_RagA_SusC"/>
    <property type="match status" value="1"/>
</dbReference>
<dbReference type="InterPro" id="IPR008969">
    <property type="entry name" value="CarboxyPept-like_regulatory"/>
</dbReference>
<evidence type="ECO:0000313" key="12">
    <source>
        <dbReference type="EMBL" id="MFD2599290.1"/>
    </source>
</evidence>
<dbReference type="RefSeq" id="WP_380869416.1">
    <property type="nucleotide sequence ID" value="NZ_JBHUMA010000006.1"/>
</dbReference>
<dbReference type="Gene3D" id="2.170.130.10">
    <property type="entry name" value="TonB-dependent receptor, plug domain"/>
    <property type="match status" value="1"/>
</dbReference>
<feature type="domain" description="TonB-dependent receptor plug" evidence="11">
    <location>
        <begin position="139"/>
        <end position="237"/>
    </location>
</feature>
<dbReference type="InterPro" id="IPR036942">
    <property type="entry name" value="Beta-barrel_TonB_sf"/>
</dbReference>
<evidence type="ECO:0000259" key="11">
    <source>
        <dbReference type="Pfam" id="PF07715"/>
    </source>
</evidence>
<protein>
    <submittedName>
        <fullName evidence="12">SusC/RagA family TonB-linked outer membrane protein</fullName>
    </submittedName>
</protein>
<name>A0ABW5NK32_9SPHI</name>
<proteinExistence type="inferred from homology"/>
<dbReference type="Gene3D" id="2.40.170.20">
    <property type="entry name" value="TonB-dependent receptor, beta-barrel domain"/>
    <property type="match status" value="1"/>
</dbReference>
<evidence type="ECO:0000256" key="3">
    <source>
        <dbReference type="ARBA" id="ARBA00022452"/>
    </source>
</evidence>
<dbReference type="InterPro" id="IPR023996">
    <property type="entry name" value="TonB-dep_OMP_SusC/RagA"/>
</dbReference>
<dbReference type="InterPro" id="IPR039426">
    <property type="entry name" value="TonB-dep_rcpt-like"/>
</dbReference>
<evidence type="ECO:0000259" key="10">
    <source>
        <dbReference type="Pfam" id="PF00593"/>
    </source>
</evidence>
<keyword evidence="3 8" id="KW-1134">Transmembrane beta strand</keyword>
<evidence type="ECO:0000256" key="8">
    <source>
        <dbReference type="PROSITE-ProRule" id="PRU01360"/>
    </source>
</evidence>
<feature type="domain" description="TonB-dependent receptor-like beta-barrel" evidence="10">
    <location>
        <begin position="453"/>
        <end position="895"/>
    </location>
</feature>
<dbReference type="Pfam" id="PF00593">
    <property type="entry name" value="TonB_dep_Rec_b-barrel"/>
    <property type="match status" value="1"/>
</dbReference>
<evidence type="ECO:0000256" key="1">
    <source>
        <dbReference type="ARBA" id="ARBA00004571"/>
    </source>
</evidence>
<dbReference type="InterPro" id="IPR012910">
    <property type="entry name" value="Plug_dom"/>
</dbReference>
<keyword evidence="4 8" id="KW-0812">Transmembrane</keyword>
<dbReference type="SUPFAM" id="SSF49464">
    <property type="entry name" value="Carboxypeptidase regulatory domain-like"/>
    <property type="match status" value="1"/>
</dbReference>
<accession>A0ABW5NK32</accession>
<dbReference type="InterPro" id="IPR000531">
    <property type="entry name" value="Beta-barrel_TonB"/>
</dbReference>
<keyword evidence="5 9" id="KW-0798">TonB box</keyword>
<dbReference type="PROSITE" id="PS52016">
    <property type="entry name" value="TONB_DEPENDENT_REC_3"/>
    <property type="match status" value="1"/>
</dbReference>
<gene>
    <name evidence="12" type="ORF">ACFSQ3_10020</name>
</gene>
<comment type="subcellular location">
    <subcellularLocation>
        <location evidence="1 8">Cell outer membrane</location>
        <topology evidence="1 8">Multi-pass membrane protein</topology>
    </subcellularLocation>
</comment>
<keyword evidence="13" id="KW-1185">Reference proteome</keyword>
<evidence type="ECO:0000256" key="2">
    <source>
        <dbReference type="ARBA" id="ARBA00022448"/>
    </source>
</evidence>
<evidence type="ECO:0000256" key="6">
    <source>
        <dbReference type="ARBA" id="ARBA00023136"/>
    </source>
</evidence>
<evidence type="ECO:0000256" key="4">
    <source>
        <dbReference type="ARBA" id="ARBA00022692"/>
    </source>
</evidence>
<evidence type="ECO:0000256" key="9">
    <source>
        <dbReference type="RuleBase" id="RU003357"/>
    </source>
</evidence>
<reference evidence="13" key="1">
    <citation type="journal article" date="2019" name="Int. J. Syst. Evol. Microbiol.">
        <title>The Global Catalogue of Microorganisms (GCM) 10K type strain sequencing project: providing services to taxonomists for standard genome sequencing and annotation.</title>
        <authorList>
            <consortium name="The Broad Institute Genomics Platform"/>
            <consortium name="The Broad Institute Genome Sequencing Center for Infectious Disease"/>
            <person name="Wu L."/>
            <person name="Ma J."/>
        </authorList>
    </citation>
    <scope>NUCLEOTIDE SEQUENCE [LARGE SCALE GENOMIC DNA]</scope>
    <source>
        <strain evidence="13">KCTC 42248</strain>
    </source>
</reference>
<evidence type="ECO:0000256" key="5">
    <source>
        <dbReference type="ARBA" id="ARBA00023077"/>
    </source>
</evidence>
<comment type="similarity">
    <text evidence="8 9">Belongs to the TonB-dependent receptor family.</text>
</comment>
<dbReference type="InterPro" id="IPR037066">
    <property type="entry name" value="Plug_dom_sf"/>
</dbReference>
<keyword evidence="6 8" id="KW-0472">Membrane</keyword>
<dbReference type="Proteomes" id="UP001597393">
    <property type="component" value="Unassembled WGS sequence"/>
</dbReference>
<comment type="caution">
    <text evidence="12">The sequence shown here is derived from an EMBL/GenBank/DDBJ whole genome shotgun (WGS) entry which is preliminary data.</text>
</comment>
<organism evidence="12 13">
    <name type="scientific">Sphingobacterium corticis</name>
    <dbReference type="NCBI Taxonomy" id="1812823"/>
    <lineage>
        <taxon>Bacteria</taxon>
        <taxon>Pseudomonadati</taxon>
        <taxon>Bacteroidota</taxon>
        <taxon>Sphingobacteriia</taxon>
        <taxon>Sphingobacteriales</taxon>
        <taxon>Sphingobacteriaceae</taxon>
        <taxon>Sphingobacterium</taxon>
    </lineage>
</organism>
<evidence type="ECO:0000313" key="13">
    <source>
        <dbReference type="Proteomes" id="UP001597393"/>
    </source>
</evidence>
<keyword evidence="2 8" id="KW-0813">Transport</keyword>
<dbReference type="EMBL" id="JBHUMA010000006">
    <property type="protein sequence ID" value="MFD2599290.1"/>
    <property type="molecule type" value="Genomic_DNA"/>
</dbReference>